<dbReference type="InterPro" id="IPR007322">
    <property type="entry name" value="RNA_pol_bunyavir"/>
</dbReference>
<evidence type="ECO:0000256" key="4">
    <source>
        <dbReference type="ARBA" id="ARBA00030285"/>
    </source>
</evidence>
<dbReference type="GO" id="GO:0003968">
    <property type="term" value="F:RNA-directed RNA polymerase activity"/>
    <property type="evidence" value="ECO:0007669"/>
    <property type="project" value="UniProtKB-KW"/>
</dbReference>
<evidence type="ECO:0000256" key="7">
    <source>
        <dbReference type="SAM" id="MobiDB-lite"/>
    </source>
</evidence>
<evidence type="ECO:0000256" key="6">
    <source>
        <dbReference type="ARBA" id="ARBA00031012"/>
    </source>
</evidence>
<reference evidence="9 10" key="1">
    <citation type="submission" date="2016-05" db="EMBL/GenBank/DDBJ databases">
        <title>Genome sequences of viruses discovered in Washington state moths.</title>
        <authorList>
            <person name="Greninger A."/>
            <person name="Droppers D."/>
            <person name="Jerome K."/>
        </authorList>
    </citation>
    <scope>NUCLEOTIDE SEQUENCE [LARGE SCALE GENOMIC DNA]</scope>
    <source>
        <strain evidence="9 10">JG1</strain>
    </source>
</reference>
<dbReference type="EMBL" id="KX272883">
    <property type="protein sequence ID" value="AOF41426.1"/>
    <property type="molecule type" value="Genomic_RNA"/>
</dbReference>
<keyword evidence="9" id="KW-0548">Nucleotidyltransferase</keyword>
<dbReference type="Proteomes" id="UP000278280">
    <property type="component" value="Genome"/>
</dbReference>
<dbReference type="GO" id="GO:0039694">
    <property type="term" value="P:viral RNA genome replication"/>
    <property type="evidence" value="ECO:0007669"/>
    <property type="project" value="InterPro"/>
</dbReference>
<dbReference type="Pfam" id="PF04196">
    <property type="entry name" value="Bunya_RdRp"/>
    <property type="match status" value="1"/>
</dbReference>
<keyword evidence="3" id="KW-0808">Transferase</keyword>
<evidence type="ECO:0000259" key="8">
    <source>
        <dbReference type="PROSITE" id="PS50525"/>
    </source>
</evidence>
<protein>
    <recommendedName>
        <fullName evidence="2">RNA-directed RNA polymerase L</fullName>
        <ecNumber evidence="1">2.7.7.48</ecNumber>
    </recommendedName>
    <alternativeName>
        <fullName evidence="4">Large structural protein</fullName>
    </alternativeName>
    <alternativeName>
        <fullName evidence="6">Replicase</fullName>
    </alternativeName>
    <alternativeName>
        <fullName evidence="5">Transcriptase</fullName>
    </alternativeName>
</protein>
<dbReference type="PROSITE" id="PS50525">
    <property type="entry name" value="RDRP_SSRNA_NEG_SEG"/>
    <property type="match status" value="1"/>
</dbReference>
<evidence type="ECO:0000256" key="5">
    <source>
        <dbReference type="ARBA" id="ARBA00030436"/>
    </source>
</evidence>
<dbReference type="InterPro" id="IPR007099">
    <property type="entry name" value="RNA-dir_pol_NSvirus"/>
</dbReference>
<organism evidence="9 10">
    <name type="scientific">Mothra virus</name>
    <dbReference type="NCBI Taxonomy" id="1892236"/>
    <lineage>
        <taxon>Viruses</taxon>
        <taxon>Riboviria</taxon>
        <taxon>Orthornavirae</taxon>
        <taxon>Negarnaviricota</taxon>
        <taxon>Polyploviricotina</taxon>
        <taxon>Bunyaviricetes</taxon>
        <taxon>Hareavirales</taxon>
        <taxon>Phenuiviridae</taxon>
        <taxon>Mobuvirus</taxon>
        <taxon>Mobuvirus mothrae</taxon>
    </lineage>
</organism>
<dbReference type="KEGG" id="vg:41324543"/>
<accession>A0A1B3ILG8</accession>
<name>A0A1B3ILG8_9VIRU</name>
<evidence type="ECO:0000313" key="9">
    <source>
        <dbReference type="EMBL" id="AOF41426.1"/>
    </source>
</evidence>
<sequence>MELPGPAGAVIAGELALRRQINDRERTISHYEGVLHSPRQIQRNVADFFTFHRNANGKEVYWQMKQDPELGSVSGVELRLTDANLCKTKHEMVAQFFCGGFNTDAAWTLINPECPDKTTPDGIFNLGPKLWVVVEVGTTRGQPYKTYKDKFVKYLPTIADLIRRDPELTILFWIIVVSPSSVLSTFRLPNQIVDELSLRFHIGIAMEDQLITAHLMDAVAEDLTEEERAILASVRSLGEVPIVGRDTTIREMSANEHANFVKNKDYIDKSVNLMIQDTAKVMKTMTESKNAMHKAFNEIETVIEQSGGARIDHKAPVQMPFLYATESNNEDVLTEGMSFQKNNLPEHIQHVWMWAYSSRVGTPSNFQSLPLEEEVERAMRSGFPEQPDPNRSHWHRVKIDLKQHEEKFSLDGLGGKKHKNEYYKEMRRAYQSTGFSVKANTDDIAACLNIVPTRGDVVNRYSDMLTPLLAKANELIGNTSDGLELVREIFSSDVVTSLCQMSVVASELAVSSKQHTNKDQWVLKKILGYNIELLVRPTNSESHIFFLLRFKGRPLEQGTFRPTYLSDGWHYTELLSINMSRLENFIRAPLTYALTLLHFRINVDRVQKQDLNRTSSSGYSEKMAMWTLLFSLEDKTQTEEMALNVRYLMMQFAKGPDPLSPPQPAPIIKKTPNVLRSRLAVHLYNQIKKYCYLQFDGLPVKVVAKANDTDHSADQFEGLLCPLTHNTVNTFYDAVQIMYIAYAKNKDTQPEQNSDFAMIKKIADYVLNVDPQRRAYYDGSSDPPIEEYPGPHEYSPSFLTEACDLLRKRFTGDFGRSWQETLEVEILRKLVKTTHHESLATMKASANFFLEDAKIMAELEDLEEKNFGKLNDSQAATARILLDMMRTGNFETDDLRWAELHNLIYMSDIHKTGLGKGKFKRIAKSCKCHEAVINELRADSESVPLLIGDYPSIFRSVMESMGGVCCYLFKKNQHGGLREIYVLTFKSRLLQLLPEVAARVICGMCPEEVLTHPDKKISGYENHQTNVMSSVGQGTSTQYIHRTSSEDKSKWSQGMNVSAFNFMFARLLSSKWSNAISRVMHAFRNKKVMVPEGVMSIFEQRIPLSDPTYMTLMEDYNNTMARKHFENQRGRMFLLTPTGMWQGILHYCSSLLHVLQTLHYKHLCKMIFQRRTQEYKNANDEGLGLFLIDTVVSSDDSATYASIVLPQGFTQKTLVEADKVLDQLMKLEVTHSRFFMMIESPKSCISSKTVGEFNSIFSCSRTYISPTIKKVLAAATIPENEDLESRQIVISNMLKDILEEGGSHFQIHVTELMISFLHYTALGLGTSRLFQPWADLIIEHPDTHLGFMVVDLMDISGTFGFDFKKYMSLRLTEVPLMASMPAALKAGIEGSFNSGVVLTQGDRTRWKNFVKRVVQPGWEAYLEANPEVLYMERGISKEQIEARLSSKACSKGVHEALKQGNSMSRLISSSVYLLARNVITVKKLNMVTGEGTVKETRESEKKSLLSLTASQMQAEADIVVHSEMTEEQRAVFYPNSALHLAVANSMMTMRGKDLIRTVRYRRVRNTIEVRGSTNTLVLPIMQVLRWKWLGSRVKMAKTTLDYSWAHYLSVFPWLRDTLRGTLEFSPFETHTGLFSFFQGVDKKSARLSVLCRRVRSLNPHAQLVEMAKHNQYPELRYSDGHHYIVEEKVDSASRPTMDKISAVTSVLTAIIHSPYIGDIEHFSDEIAEVIEFTDDELVTLSKTRAFSRVATLQSVIENRPNEEVEKMLLNSGQGVVKLYKHAQIKRGNSWSGPGRLIVKTKTTSVEVLVHDTHVIAIKTPSLPALEEEYALISSYLSSDGFDWDLPKNVRAYKEHFRELGRASLHDVCCSNKSLWRVPRASTYTKTAAGRLITKSPPSGWDMPFPVVIRSTDEYEGYIQGKLTILKVSDGIMNRLELVSTVDGRELTLMRYYGPRKPIADKKLEELFEDKRDSEDIMSTWLYHGRINWRFGLDMLAWAAELEDATPEMAAQFSNFHADRLRGFLIESFKSACKQSGRLQMNQPDYVSELNQVYTERFEYSKDMKDAVYGVNFDDFMKVVDERSILDEEGAIAGALPDVMDSPDVPTVHLDRTTSEGPLAIDDDEPVSDSPRPNTGEVVNWVEDIVPDIPIRFDDVESVGADQIDPSTSSKSLVDTHEVNPDMFDFKATPLYNMSHPFWTEVIIACTRGGVWEAIEKGFRLQGASARAETIVCQVTGLIKAKLPGLEDLDDEL</sequence>
<keyword evidence="10" id="KW-1185">Reference proteome</keyword>
<dbReference type="GO" id="GO:0006351">
    <property type="term" value="P:DNA-templated transcription"/>
    <property type="evidence" value="ECO:0007669"/>
    <property type="project" value="InterPro"/>
</dbReference>
<evidence type="ECO:0000256" key="1">
    <source>
        <dbReference type="ARBA" id="ARBA00012494"/>
    </source>
</evidence>
<feature type="region of interest" description="Disordered" evidence="7">
    <location>
        <begin position="2111"/>
        <end position="2135"/>
    </location>
</feature>
<evidence type="ECO:0000313" key="10">
    <source>
        <dbReference type="Proteomes" id="UP000278280"/>
    </source>
</evidence>
<feature type="domain" description="RdRp catalytic" evidence="8">
    <location>
        <begin position="1030"/>
        <end position="1244"/>
    </location>
</feature>
<proteinExistence type="predicted"/>
<dbReference type="RefSeq" id="YP_009666266.1">
    <property type="nucleotide sequence ID" value="NC_043477.1"/>
</dbReference>
<dbReference type="EC" id="2.7.7.48" evidence="1"/>
<evidence type="ECO:0000256" key="3">
    <source>
        <dbReference type="ARBA" id="ARBA00022679"/>
    </source>
</evidence>
<evidence type="ECO:0000256" key="2">
    <source>
        <dbReference type="ARBA" id="ARBA00018602"/>
    </source>
</evidence>
<dbReference type="GeneID" id="41324543"/>
<keyword evidence="9" id="KW-0696">RNA-directed RNA polymerase</keyword>